<evidence type="ECO:0000313" key="1">
    <source>
        <dbReference type="EMBL" id="EDY16960.1"/>
    </source>
</evidence>
<evidence type="ECO:0008006" key="3">
    <source>
        <dbReference type="Google" id="ProtNLM"/>
    </source>
</evidence>
<accession>B4D9J9</accession>
<sequence>MNDSVSSHVLLPLRPAPRFSRESPQVVRVLDQIRFQLDADESMAEFCWFAREYPRVYRHHFGHIEHRLRSIYQRYQKAHEHFSVELSKSDPNCVGMSTSSLETLMVYWDFEAFLNALGAALDVLARLVGTAFKEQTPPSFTKLCKRHERDGCIGILRTAQDRWVSRMKNYRDCFVHYTCVDTMLTFACNQYSDGFEVRCRLPSNPNARDIMRFRFSRRLDVLRYACSTYKNLLALDRAIASQIFKDYESGAFPKRTSNLFFLGTRMQTDASSKVVGRVMP</sequence>
<protein>
    <recommendedName>
        <fullName evidence="3">Cthe-2314-like HEPN domain-containing protein</fullName>
    </recommendedName>
</protein>
<dbReference type="Proteomes" id="UP000005824">
    <property type="component" value="Unassembled WGS sequence"/>
</dbReference>
<reference evidence="1 2" key="1">
    <citation type="journal article" date="2011" name="J. Bacteriol.">
        <title>Genome sequence of Chthoniobacter flavus Ellin428, an aerobic heterotrophic soil bacterium.</title>
        <authorList>
            <person name="Kant R."/>
            <person name="van Passel M.W."/>
            <person name="Palva A."/>
            <person name="Lucas S."/>
            <person name="Lapidus A."/>
            <person name="Glavina Del Rio T."/>
            <person name="Dalin E."/>
            <person name="Tice H."/>
            <person name="Bruce D."/>
            <person name="Goodwin L."/>
            <person name="Pitluck S."/>
            <person name="Larimer F.W."/>
            <person name="Land M.L."/>
            <person name="Hauser L."/>
            <person name="Sangwan P."/>
            <person name="de Vos W.M."/>
            <person name="Janssen P.H."/>
            <person name="Smidt H."/>
        </authorList>
    </citation>
    <scope>NUCLEOTIDE SEQUENCE [LARGE SCALE GENOMIC DNA]</scope>
    <source>
        <strain evidence="1 2">Ellin428</strain>
    </source>
</reference>
<comment type="caution">
    <text evidence="1">The sequence shown here is derived from an EMBL/GenBank/DDBJ whole genome shotgun (WGS) entry which is preliminary data.</text>
</comment>
<evidence type="ECO:0000313" key="2">
    <source>
        <dbReference type="Proteomes" id="UP000005824"/>
    </source>
</evidence>
<dbReference type="InParanoid" id="B4D9J9"/>
<proteinExistence type="predicted"/>
<gene>
    <name evidence="1" type="ORF">CfE428DRAFT_5589</name>
</gene>
<keyword evidence="2" id="KW-1185">Reference proteome</keyword>
<dbReference type="AlphaFoldDB" id="B4D9J9"/>
<name>B4D9J9_9BACT</name>
<dbReference type="EMBL" id="ABVL01000026">
    <property type="protein sequence ID" value="EDY16960.1"/>
    <property type="molecule type" value="Genomic_DNA"/>
</dbReference>
<organism evidence="1 2">
    <name type="scientific">Chthoniobacter flavus Ellin428</name>
    <dbReference type="NCBI Taxonomy" id="497964"/>
    <lineage>
        <taxon>Bacteria</taxon>
        <taxon>Pseudomonadati</taxon>
        <taxon>Verrucomicrobiota</taxon>
        <taxon>Spartobacteria</taxon>
        <taxon>Chthoniobacterales</taxon>
        <taxon>Chthoniobacteraceae</taxon>
        <taxon>Chthoniobacter</taxon>
    </lineage>
</organism>